<dbReference type="EMBL" id="JADKGY010000031">
    <property type="protein sequence ID" value="MBK9984683.1"/>
    <property type="molecule type" value="Genomic_DNA"/>
</dbReference>
<proteinExistence type="predicted"/>
<evidence type="ECO:0000313" key="2">
    <source>
        <dbReference type="EMBL" id="MBK9984683.1"/>
    </source>
</evidence>
<accession>A0A9D7SZ96</accession>
<comment type="caution">
    <text evidence="2">The sequence shown here is derived from an EMBL/GenBank/DDBJ whole genome shotgun (WGS) entry which is preliminary data.</text>
</comment>
<keyword evidence="1" id="KW-0812">Transmembrane</keyword>
<sequence length="108" mass="12127">MGRVIKAEIMEKPFDLSLTNTELYKGCIISETPGKLNLETPPAEATYIIGRNINTIVDKIPSLDRNEIILTGKMAIWAYLVVFHVVVHQFRRVYYDDGKGPILIAAHG</sequence>
<organism evidence="2 3">
    <name type="scientific">Candidatus Opimibacter skivensis</name>
    <dbReference type="NCBI Taxonomy" id="2982028"/>
    <lineage>
        <taxon>Bacteria</taxon>
        <taxon>Pseudomonadati</taxon>
        <taxon>Bacteroidota</taxon>
        <taxon>Saprospiria</taxon>
        <taxon>Saprospirales</taxon>
        <taxon>Saprospiraceae</taxon>
        <taxon>Candidatus Opimibacter</taxon>
    </lineage>
</organism>
<name>A0A9D7SZ96_9BACT</name>
<gene>
    <name evidence="2" type="ORF">IPP15_20355</name>
</gene>
<reference evidence="2 3" key="1">
    <citation type="submission" date="2020-10" db="EMBL/GenBank/DDBJ databases">
        <title>Connecting structure to function with the recovery of over 1000 high-quality activated sludge metagenome-assembled genomes encoding full-length rRNA genes using long-read sequencing.</title>
        <authorList>
            <person name="Singleton C.M."/>
            <person name="Petriglieri F."/>
            <person name="Kristensen J.M."/>
            <person name="Kirkegaard R.H."/>
            <person name="Michaelsen T.Y."/>
            <person name="Andersen M.H."/>
            <person name="Karst S.M."/>
            <person name="Dueholm M.S."/>
            <person name="Nielsen P.H."/>
            <person name="Albertsen M."/>
        </authorList>
    </citation>
    <scope>NUCLEOTIDE SEQUENCE [LARGE SCALE GENOMIC DNA]</scope>
    <source>
        <strain evidence="2">Ribe_18-Q3-R11-54_MAXAC.273</strain>
    </source>
</reference>
<protein>
    <submittedName>
        <fullName evidence="2">Uncharacterized protein</fullName>
    </submittedName>
</protein>
<feature type="transmembrane region" description="Helical" evidence="1">
    <location>
        <begin position="68"/>
        <end position="87"/>
    </location>
</feature>
<evidence type="ECO:0000256" key="1">
    <source>
        <dbReference type="SAM" id="Phobius"/>
    </source>
</evidence>
<dbReference type="AlphaFoldDB" id="A0A9D7SZ96"/>
<keyword evidence="1" id="KW-1133">Transmembrane helix</keyword>
<evidence type="ECO:0000313" key="3">
    <source>
        <dbReference type="Proteomes" id="UP000808337"/>
    </source>
</evidence>
<dbReference type="Proteomes" id="UP000808337">
    <property type="component" value="Unassembled WGS sequence"/>
</dbReference>
<keyword evidence="1" id="KW-0472">Membrane</keyword>